<dbReference type="AlphaFoldDB" id="A0A0L8FQT3"/>
<evidence type="ECO:0000313" key="1">
    <source>
        <dbReference type="EMBL" id="KOF66750.1"/>
    </source>
</evidence>
<name>A0A0L8FQT3_OCTBM</name>
<dbReference type="EMBL" id="KQ427751">
    <property type="protein sequence ID" value="KOF66750.1"/>
    <property type="molecule type" value="Genomic_DNA"/>
</dbReference>
<protein>
    <submittedName>
        <fullName evidence="1">Uncharacterized protein</fullName>
    </submittedName>
</protein>
<organism evidence="1">
    <name type="scientific">Octopus bimaculoides</name>
    <name type="common">California two-spotted octopus</name>
    <dbReference type="NCBI Taxonomy" id="37653"/>
    <lineage>
        <taxon>Eukaryota</taxon>
        <taxon>Metazoa</taxon>
        <taxon>Spiralia</taxon>
        <taxon>Lophotrochozoa</taxon>
        <taxon>Mollusca</taxon>
        <taxon>Cephalopoda</taxon>
        <taxon>Coleoidea</taxon>
        <taxon>Octopodiformes</taxon>
        <taxon>Octopoda</taxon>
        <taxon>Incirrata</taxon>
        <taxon>Octopodidae</taxon>
        <taxon>Octopus</taxon>
    </lineage>
</organism>
<gene>
    <name evidence="1" type="ORF">OCBIM_22011447mg</name>
</gene>
<reference evidence="1" key="1">
    <citation type="submission" date="2015-07" db="EMBL/GenBank/DDBJ databases">
        <title>MeaNS - Measles Nucleotide Surveillance Program.</title>
        <authorList>
            <person name="Tran T."/>
            <person name="Druce J."/>
        </authorList>
    </citation>
    <scope>NUCLEOTIDE SEQUENCE</scope>
    <source>
        <strain evidence="1">UCB-OBI-ISO-001</strain>
        <tissue evidence="1">Gonad</tissue>
    </source>
</reference>
<accession>A0A0L8FQT3</accession>
<proteinExistence type="predicted"/>
<sequence>MTALPLIPVKTNHKWLRRPGTGFKWLSFLSDHQTTEQLSMVTRLCFFDISKDKYHHHKSMGNDNGEQKTVFTCLSHFMRHLKVHPIYGICISDDWLIFFKLVLQIVGL</sequence>